<organism evidence="1 2">
    <name type="scientific">Monilinia laxa</name>
    <name type="common">Brown rot fungus</name>
    <name type="synonym">Sclerotinia laxa</name>
    <dbReference type="NCBI Taxonomy" id="61186"/>
    <lineage>
        <taxon>Eukaryota</taxon>
        <taxon>Fungi</taxon>
        <taxon>Dikarya</taxon>
        <taxon>Ascomycota</taxon>
        <taxon>Pezizomycotina</taxon>
        <taxon>Leotiomycetes</taxon>
        <taxon>Helotiales</taxon>
        <taxon>Sclerotiniaceae</taxon>
        <taxon>Monilinia</taxon>
    </lineage>
</organism>
<evidence type="ECO:0000313" key="1">
    <source>
        <dbReference type="EMBL" id="KAB8292331.1"/>
    </source>
</evidence>
<accession>A0A5N6JVF8</accession>
<dbReference type="EMBL" id="VIGI01000013">
    <property type="protein sequence ID" value="KAB8292331.1"/>
    <property type="molecule type" value="Genomic_DNA"/>
</dbReference>
<name>A0A5N6JVF8_MONLA</name>
<sequence length="74" mass="8473">MLKITDRELDFVLYDLPNYGMQGWGVGMRDLQIAHYSIHGGRCDGLDMRNLRNSRVGDAEITNIRPILFSDGHH</sequence>
<reference evidence="1 2" key="1">
    <citation type="submission" date="2019-06" db="EMBL/GenBank/DDBJ databases">
        <title>Genome Sequence of the Brown Rot Fungal Pathogen Monilinia laxa.</title>
        <authorList>
            <person name="De Miccolis Angelini R.M."/>
            <person name="Landi L."/>
            <person name="Abate D."/>
            <person name="Pollastro S."/>
            <person name="Romanazzi G."/>
            <person name="Faretra F."/>
        </authorList>
    </citation>
    <scope>NUCLEOTIDE SEQUENCE [LARGE SCALE GENOMIC DNA]</scope>
    <source>
        <strain evidence="1 2">Mlax316</strain>
    </source>
</reference>
<evidence type="ECO:0000313" key="2">
    <source>
        <dbReference type="Proteomes" id="UP000326757"/>
    </source>
</evidence>
<dbReference type="AlphaFoldDB" id="A0A5N6JVF8"/>
<keyword evidence="2" id="KW-1185">Reference proteome</keyword>
<dbReference type="Proteomes" id="UP000326757">
    <property type="component" value="Unassembled WGS sequence"/>
</dbReference>
<proteinExistence type="predicted"/>
<comment type="caution">
    <text evidence="1">The sequence shown here is derived from an EMBL/GenBank/DDBJ whole genome shotgun (WGS) entry which is preliminary data.</text>
</comment>
<protein>
    <submittedName>
        <fullName evidence="1">Uncharacterized protein</fullName>
    </submittedName>
</protein>
<gene>
    <name evidence="1" type="ORF">EYC80_008073</name>
</gene>